<dbReference type="HOGENOM" id="CLU_025277_0_0_11"/>
<dbReference type="AlphaFoldDB" id="D2PPQ3"/>
<evidence type="ECO:0000256" key="1">
    <source>
        <dbReference type="ARBA" id="ARBA00022485"/>
    </source>
</evidence>
<dbReference type="GO" id="GO:0046872">
    <property type="term" value="F:metal ion binding"/>
    <property type="evidence" value="ECO:0007669"/>
    <property type="project" value="UniProtKB-KW"/>
</dbReference>
<dbReference type="PANTHER" id="PTHR43498">
    <property type="entry name" value="FERREDOXIN:COB-COM HETERODISULFIDE REDUCTASE SUBUNIT A"/>
    <property type="match status" value="1"/>
</dbReference>
<protein>
    <recommendedName>
        <fullName evidence="8">FAD dependent oxidoreductase</fullName>
    </recommendedName>
</protein>
<dbReference type="Proteomes" id="UP000007967">
    <property type="component" value="Chromosome"/>
</dbReference>
<dbReference type="KEGG" id="kfl:Kfla_1921"/>
<keyword evidence="4" id="KW-0408">Iron</keyword>
<evidence type="ECO:0000256" key="5">
    <source>
        <dbReference type="ARBA" id="ARBA00023014"/>
    </source>
</evidence>
<keyword evidence="7" id="KW-1185">Reference proteome</keyword>
<evidence type="ECO:0000256" key="3">
    <source>
        <dbReference type="ARBA" id="ARBA00023002"/>
    </source>
</evidence>
<dbReference type="STRING" id="479435.Kfla_1921"/>
<reference evidence="6 7" key="2">
    <citation type="journal article" date="2010" name="Stand. Genomic Sci.">
        <title>Complete genome sequence of Kribbella flavida type strain (IFO 14399).</title>
        <authorList>
            <person name="Pukall R."/>
            <person name="Lapidus A."/>
            <person name="Glavina Del Rio T."/>
            <person name="Copeland A."/>
            <person name="Tice H."/>
            <person name="Cheng J.-F."/>
            <person name="Lucas S."/>
            <person name="Chen F."/>
            <person name="Nolan M."/>
            <person name="LaButti K."/>
            <person name="Pati A."/>
            <person name="Ivanova N."/>
            <person name="Mavrommatis K."/>
            <person name="Mikhailova N."/>
            <person name="Pitluck S."/>
            <person name="Bruce D."/>
            <person name="Goodwin L."/>
            <person name="Land M."/>
            <person name="Hauser L."/>
            <person name="Chang Y.-J."/>
            <person name="Jeffries C.D."/>
            <person name="Chen A."/>
            <person name="Palaniappan K."/>
            <person name="Chain P."/>
            <person name="Rohde M."/>
            <person name="Goeker M."/>
            <person name="Bristow J."/>
            <person name="Eisen J.A."/>
            <person name="Markowitz V."/>
            <person name="Hugenholtz P."/>
            <person name="Kyrpides N.C."/>
            <person name="Klenk H.-P."/>
            <person name="Brettin T."/>
        </authorList>
    </citation>
    <scope>NUCLEOTIDE SEQUENCE [LARGE SCALE GENOMIC DNA]</scope>
    <source>
        <strain evidence="7">DSM 17836 / JCM 10339 / NBRC 14399</strain>
    </source>
</reference>
<dbReference type="Gene3D" id="3.50.50.60">
    <property type="entry name" value="FAD/NAD(P)-binding domain"/>
    <property type="match status" value="1"/>
</dbReference>
<evidence type="ECO:0008006" key="8">
    <source>
        <dbReference type="Google" id="ProtNLM"/>
    </source>
</evidence>
<keyword evidence="1" id="KW-0004">4Fe-4S</keyword>
<keyword evidence="3" id="KW-0560">Oxidoreductase</keyword>
<dbReference type="GO" id="GO:0051539">
    <property type="term" value="F:4 iron, 4 sulfur cluster binding"/>
    <property type="evidence" value="ECO:0007669"/>
    <property type="project" value="UniProtKB-KW"/>
</dbReference>
<dbReference type="PANTHER" id="PTHR43498:SF1">
    <property type="entry name" value="COB--COM HETERODISULFIDE REDUCTASE IRON-SULFUR SUBUNIT A"/>
    <property type="match status" value="1"/>
</dbReference>
<name>D2PPQ3_KRIFD</name>
<sequence length="509" mass="54774">MSQPQTPIGTEVLVYGATAAGVTAAVAAAREGAQVVLLEPGRHLGGMVSGGLGYTDLGDARVLGGMAREFMLAVADHYDVPPGHYAGPEPHVAEGIFTGWLAQAGVDVVLGSSLLEVTTAEAAITSIRTSTGTYSAAVFVDASYEGDLLAGAGVPYAVGREGRSKYGESLAGRQEFAPGKHQFPTPVSPLADGRPLPLVHDRPLVAPGEGDGGVMAYGYRVCLSSAKDRLPFEQRPGYDPAEWELARRWFAVLRTHGVEPVAGDVIGLVPNLPNGKCDGNSIGPLSLSLLDGTNWAYPDADPQLRERIRQRHADYTRDFLWFMTTDPEVPRAVRDGVREWGFAPDEFGGGLPHQLYVREARRMLGEYVLTQHDLLPRPVAQYDAIAMGSYHVDIREVQRTWSVASEHPDPLPWVFNEGYLSVAVAPYQVPYRCLVPKYDDCRNLLVPVSASASHVAFASLRMEPQYEMLGQAAGLAAAQAAATARAVQQLDVRRLQDRLVAEGAVLALN</sequence>
<dbReference type="OrthoDB" id="287984at2"/>
<dbReference type="InterPro" id="IPR039650">
    <property type="entry name" value="HdrA-like"/>
</dbReference>
<dbReference type="GO" id="GO:0016491">
    <property type="term" value="F:oxidoreductase activity"/>
    <property type="evidence" value="ECO:0007669"/>
    <property type="project" value="UniProtKB-KW"/>
</dbReference>
<organism evidence="6 7">
    <name type="scientific">Kribbella flavida (strain DSM 17836 / JCM 10339 / NBRC 14399)</name>
    <dbReference type="NCBI Taxonomy" id="479435"/>
    <lineage>
        <taxon>Bacteria</taxon>
        <taxon>Bacillati</taxon>
        <taxon>Actinomycetota</taxon>
        <taxon>Actinomycetes</taxon>
        <taxon>Propionibacteriales</taxon>
        <taxon>Kribbellaceae</taxon>
        <taxon>Kribbella</taxon>
    </lineage>
</organism>
<keyword evidence="2" id="KW-0479">Metal-binding</keyword>
<dbReference type="eggNOG" id="COG1233">
    <property type="taxonomic scope" value="Bacteria"/>
</dbReference>
<accession>D2PPQ3</accession>
<dbReference type="InterPro" id="IPR036188">
    <property type="entry name" value="FAD/NAD-bd_sf"/>
</dbReference>
<dbReference type="Pfam" id="PF12831">
    <property type="entry name" value="FAD_oxidored"/>
    <property type="match status" value="1"/>
</dbReference>
<dbReference type="EMBL" id="CP001736">
    <property type="protein sequence ID" value="ADB31015.1"/>
    <property type="molecule type" value="Genomic_DNA"/>
</dbReference>
<evidence type="ECO:0000256" key="4">
    <source>
        <dbReference type="ARBA" id="ARBA00023004"/>
    </source>
</evidence>
<evidence type="ECO:0000313" key="6">
    <source>
        <dbReference type="EMBL" id="ADB31015.1"/>
    </source>
</evidence>
<evidence type="ECO:0000256" key="2">
    <source>
        <dbReference type="ARBA" id="ARBA00022723"/>
    </source>
</evidence>
<evidence type="ECO:0000313" key="7">
    <source>
        <dbReference type="Proteomes" id="UP000007967"/>
    </source>
</evidence>
<gene>
    <name evidence="6" type="ordered locus">Kfla_1921</name>
</gene>
<proteinExistence type="predicted"/>
<dbReference type="SUPFAM" id="SSF51905">
    <property type="entry name" value="FAD/NAD(P)-binding domain"/>
    <property type="match status" value="1"/>
</dbReference>
<dbReference type="RefSeq" id="WP_012919571.1">
    <property type="nucleotide sequence ID" value="NC_013729.1"/>
</dbReference>
<keyword evidence="5" id="KW-0411">Iron-sulfur</keyword>
<reference evidence="7" key="1">
    <citation type="submission" date="2009-09" db="EMBL/GenBank/DDBJ databases">
        <title>The complete genome of Kribbella flavida DSM 17836.</title>
        <authorList>
            <consortium name="US DOE Joint Genome Institute (JGI-PGF)"/>
            <person name="Lucas S."/>
            <person name="Copeland A."/>
            <person name="Lapidus A."/>
            <person name="Glavina del Rio T."/>
            <person name="Dalin E."/>
            <person name="Tice H."/>
            <person name="Bruce D."/>
            <person name="Goodwin L."/>
            <person name="Pitluck S."/>
            <person name="Kyrpides N."/>
            <person name="Mavromatis K."/>
            <person name="Ivanova N."/>
            <person name="Saunders E."/>
            <person name="Brettin T."/>
            <person name="Detter J.C."/>
            <person name="Han C."/>
            <person name="Larimer F."/>
            <person name="Land M."/>
            <person name="Hauser L."/>
            <person name="Markowitz V."/>
            <person name="Cheng J.-F."/>
            <person name="Hugenholtz P."/>
            <person name="Woyke T."/>
            <person name="Wu D."/>
            <person name="Pukall R."/>
            <person name="Klenk H.-P."/>
            <person name="Eisen J.A."/>
        </authorList>
    </citation>
    <scope>NUCLEOTIDE SEQUENCE [LARGE SCALE GENOMIC DNA]</scope>
    <source>
        <strain evidence="7">DSM 17836 / JCM 10339 / NBRC 14399</strain>
    </source>
</reference>